<reference evidence="2 3" key="1">
    <citation type="submission" date="2020-04" db="EMBL/GenBank/DDBJ databases">
        <title>Antimicrobial susceptibility and clonality of vaginal-derived multi-drug resistant Mobiluncus isolates in China.</title>
        <authorList>
            <person name="Zhang X."/>
        </authorList>
    </citation>
    <scope>NUCLEOTIDE SEQUENCE [LARGE SCALE GENOMIC DNA]</scope>
    <source>
        <strain evidence="2 3">13</strain>
    </source>
</reference>
<gene>
    <name evidence="2" type="ORF">HHJ78_06630</name>
</gene>
<organism evidence="2 3">
    <name type="scientific">Mobiluncus mulieris</name>
    <dbReference type="NCBI Taxonomy" id="2052"/>
    <lineage>
        <taxon>Bacteria</taxon>
        <taxon>Bacillati</taxon>
        <taxon>Actinomycetota</taxon>
        <taxon>Actinomycetes</taxon>
        <taxon>Actinomycetales</taxon>
        <taxon>Actinomycetaceae</taxon>
        <taxon>Mobiluncus</taxon>
    </lineage>
</organism>
<feature type="region of interest" description="Disordered" evidence="1">
    <location>
        <begin position="1"/>
        <end position="28"/>
    </location>
</feature>
<evidence type="ECO:0000313" key="2">
    <source>
        <dbReference type="EMBL" id="NMW65210.1"/>
    </source>
</evidence>
<evidence type="ECO:0000256" key="1">
    <source>
        <dbReference type="SAM" id="MobiDB-lite"/>
    </source>
</evidence>
<dbReference type="RefSeq" id="WP_169771979.1">
    <property type="nucleotide sequence ID" value="NZ_JABCUR010000005.1"/>
</dbReference>
<evidence type="ECO:0000313" key="3">
    <source>
        <dbReference type="Proteomes" id="UP000578252"/>
    </source>
</evidence>
<dbReference type="EMBL" id="JABCUR010000005">
    <property type="protein sequence ID" value="NMW65210.1"/>
    <property type="molecule type" value="Genomic_DNA"/>
</dbReference>
<dbReference type="Proteomes" id="UP000578252">
    <property type="component" value="Unassembled WGS sequence"/>
</dbReference>
<dbReference type="AlphaFoldDB" id="A0A7Y0Y4D6"/>
<protein>
    <submittedName>
        <fullName evidence="2">Uncharacterized protein</fullName>
    </submittedName>
</protein>
<sequence length="126" mass="14256">MNRKAPHERKLSQGKNATRENPKAKPTPRRTVVRFVPFPPCDLYCSHPAICTLDAMLGGMVYLQRAVDAVLARYSDWILVGIAYPIKIMTSSFLMKCFLDCRHPPHEPRMNCNNIGNKATTTPNQN</sequence>
<comment type="caution">
    <text evidence="2">The sequence shown here is derived from an EMBL/GenBank/DDBJ whole genome shotgun (WGS) entry which is preliminary data.</text>
</comment>
<accession>A0A7Y0Y4D6</accession>
<proteinExistence type="predicted"/>
<name>A0A7Y0Y4D6_9ACTO</name>